<organism evidence="2 3">
    <name type="scientific">Tanacetum coccineum</name>
    <dbReference type="NCBI Taxonomy" id="301880"/>
    <lineage>
        <taxon>Eukaryota</taxon>
        <taxon>Viridiplantae</taxon>
        <taxon>Streptophyta</taxon>
        <taxon>Embryophyta</taxon>
        <taxon>Tracheophyta</taxon>
        <taxon>Spermatophyta</taxon>
        <taxon>Magnoliopsida</taxon>
        <taxon>eudicotyledons</taxon>
        <taxon>Gunneridae</taxon>
        <taxon>Pentapetalae</taxon>
        <taxon>asterids</taxon>
        <taxon>campanulids</taxon>
        <taxon>Asterales</taxon>
        <taxon>Asteraceae</taxon>
        <taxon>Asteroideae</taxon>
        <taxon>Anthemideae</taxon>
        <taxon>Anthemidinae</taxon>
        <taxon>Tanacetum</taxon>
    </lineage>
</organism>
<gene>
    <name evidence="2" type="ORF">Tco_0773720</name>
</gene>
<feature type="compositionally biased region" description="Basic and acidic residues" evidence="1">
    <location>
        <begin position="1"/>
        <end position="10"/>
    </location>
</feature>
<reference evidence="2" key="2">
    <citation type="submission" date="2022-01" db="EMBL/GenBank/DDBJ databases">
        <authorList>
            <person name="Yamashiro T."/>
            <person name="Shiraishi A."/>
            <person name="Satake H."/>
            <person name="Nakayama K."/>
        </authorList>
    </citation>
    <scope>NUCLEOTIDE SEQUENCE</scope>
</reference>
<sequence length="89" mass="9879">MLKQTIRYEPKATPSEPKKGATNVINPSKLSSMLKTTDTSPKKYNFPMSNSFSYLNDEEDDDEEVKNVYDESANLFKSDGSLSFTASAG</sequence>
<keyword evidence="3" id="KW-1185">Reference proteome</keyword>
<comment type="caution">
    <text evidence="2">The sequence shown here is derived from an EMBL/GenBank/DDBJ whole genome shotgun (WGS) entry which is preliminary data.</text>
</comment>
<dbReference type="EMBL" id="BQNB010011478">
    <property type="protein sequence ID" value="GJS91084.1"/>
    <property type="molecule type" value="Genomic_DNA"/>
</dbReference>
<reference evidence="2" key="1">
    <citation type="journal article" date="2022" name="Int. J. Mol. Sci.">
        <title>Draft Genome of Tanacetum Coccineum: Genomic Comparison of Closely Related Tanacetum-Family Plants.</title>
        <authorList>
            <person name="Yamashiro T."/>
            <person name="Shiraishi A."/>
            <person name="Nakayama K."/>
            <person name="Satake H."/>
        </authorList>
    </citation>
    <scope>NUCLEOTIDE SEQUENCE</scope>
</reference>
<protein>
    <submittedName>
        <fullName evidence="2">Uncharacterized protein</fullName>
    </submittedName>
</protein>
<name>A0ABQ4ZLH3_9ASTR</name>
<proteinExistence type="predicted"/>
<evidence type="ECO:0000256" key="1">
    <source>
        <dbReference type="SAM" id="MobiDB-lite"/>
    </source>
</evidence>
<evidence type="ECO:0000313" key="3">
    <source>
        <dbReference type="Proteomes" id="UP001151760"/>
    </source>
</evidence>
<evidence type="ECO:0000313" key="2">
    <source>
        <dbReference type="EMBL" id="GJS91084.1"/>
    </source>
</evidence>
<feature type="region of interest" description="Disordered" evidence="1">
    <location>
        <begin position="1"/>
        <end position="25"/>
    </location>
</feature>
<accession>A0ABQ4ZLH3</accession>
<dbReference type="Proteomes" id="UP001151760">
    <property type="component" value="Unassembled WGS sequence"/>
</dbReference>